<dbReference type="GO" id="GO:0051701">
    <property type="term" value="P:biological process involved in interaction with host"/>
    <property type="evidence" value="ECO:0007669"/>
    <property type="project" value="TreeGrafter"/>
</dbReference>
<evidence type="ECO:0000259" key="2">
    <source>
        <dbReference type="Pfam" id="PF11887"/>
    </source>
</evidence>
<dbReference type="InterPro" id="IPR052336">
    <property type="entry name" value="MlaD_Phospholipid_Transporter"/>
</dbReference>
<dbReference type="PANTHER" id="PTHR33371:SF19">
    <property type="entry name" value="MCE-FAMILY PROTEIN MCE4A"/>
    <property type="match status" value="1"/>
</dbReference>
<accession>A0A1H2LLJ8</accession>
<dbReference type="GO" id="GO:0005576">
    <property type="term" value="C:extracellular region"/>
    <property type="evidence" value="ECO:0007669"/>
    <property type="project" value="TreeGrafter"/>
</dbReference>
<dbReference type="Pfam" id="PF02470">
    <property type="entry name" value="MlaD"/>
    <property type="match status" value="1"/>
</dbReference>
<protein>
    <submittedName>
        <fullName evidence="3">Phospholipid/cholesterol/gamma-HCH transport system substrate-binding protein</fullName>
    </submittedName>
</protein>
<feature type="domain" description="Mce/MlaD" evidence="1">
    <location>
        <begin position="41"/>
        <end position="116"/>
    </location>
</feature>
<feature type="domain" description="Mammalian cell entry C-terminal" evidence="2">
    <location>
        <begin position="125"/>
        <end position="336"/>
    </location>
</feature>
<dbReference type="InterPro" id="IPR024516">
    <property type="entry name" value="Mce_C"/>
</dbReference>
<name>A0A1H2LLJ8_9ACTN</name>
<proteinExistence type="predicted"/>
<gene>
    <name evidence="3" type="ORF">SAMN04488548_136578</name>
</gene>
<reference evidence="3 4" key="1">
    <citation type="submission" date="2016-10" db="EMBL/GenBank/DDBJ databases">
        <authorList>
            <person name="de Groot N.N."/>
        </authorList>
    </citation>
    <scope>NUCLEOTIDE SEQUENCE [LARGE SCALE GENOMIC DNA]</scope>
    <source>
        <strain evidence="3 4">DSM 44215</strain>
    </source>
</reference>
<sequence>MSRKQERTRTTRRLAAVVMVGVLLALIIGASASFLGAFKGTQQVTLVAPRAGLVMNPDAKVKLRGVEVGRVGDITERDGNAILTLDIADSEMSKIPGNVIADIKSNTIFGAKAVNFVVPDDDPQGKLAAGDEISADRVVVELNTVFQQLVSVLAELQPEKLNATLGAVDTALSGQGEEVGVALEQLTTLLGKTNPHLPALNRLFREGATVTNVYADSMPDLLRTVDNFTVVGNTLVDNTSNLDALLINATGMANTIDGVIAPTKETLIGALSDLNPIAALLGYNAPGIKCFLTAGAVASEVAAPFMGGRNGMLMLDAGLLPGKDPYQYPYDLPKVAVEAPPTCAGGLSDPGTTEHAPFFVGDNAPQPYQPRTKPKVNSKKLFQILFGEPPRG</sequence>
<evidence type="ECO:0000259" key="1">
    <source>
        <dbReference type="Pfam" id="PF02470"/>
    </source>
</evidence>
<dbReference type="InterPro" id="IPR005693">
    <property type="entry name" value="Mce"/>
</dbReference>
<dbReference type="InterPro" id="IPR003399">
    <property type="entry name" value="Mce/MlaD"/>
</dbReference>
<dbReference type="NCBIfam" id="TIGR00996">
    <property type="entry name" value="Mtu_fam_mce"/>
    <property type="match status" value="1"/>
</dbReference>
<dbReference type="AlphaFoldDB" id="A0A1H2LLJ8"/>
<dbReference type="PANTHER" id="PTHR33371">
    <property type="entry name" value="INTERMEMBRANE PHOSPHOLIPID TRANSPORT SYSTEM BINDING PROTEIN MLAD-RELATED"/>
    <property type="match status" value="1"/>
</dbReference>
<evidence type="ECO:0000313" key="3">
    <source>
        <dbReference type="EMBL" id="SDU81877.1"/>
    </source>
</evidence>
<dbReference type="Proteomes" id="UP000183180">
    <property type="component" value="Unassembled WGS sequence"/>
</dbReference>
<evidence type="ECO:0000313" key="4">
    <source>
        <dbReference type="Proteomes" id="UP000183180"/>
    </source>
</evidence>
<organism evidence="3 4">
    <name type="scientific">Gordonia westfalica</name>
    <dbReference type="NCBI Taxonomy" id="158898"/>
    <lineage>
        <taxon>Bacteria</taxon>
        <taxon>Bacillati</taxon>
        <taxon>Actinomycetota</taxon>
        <taxon>Actinomycetes</taxon>
        <taxon>Mycobacteriales</taxon>
        <taxon>Gordoniaceae</taxon>
        <taxon>Gordonia</taxon>
    </lineage>
</organism>
<dbReference type="Pfam" id="PF11887">
    <property type="entry name" value="Mce4_CUP1"/>
    <property type="match status" value="1"/>
</dbReference>
<dbReference type="STRING" id="158898.SAMN04488548_136578"/>
<dbReference type="EMBL" id="FNLM01000036">
    <property type="protein sequence ID" value="SDU81877.1"/>
    <property type="molecule type" value="Genomic_DNA"/>
</dbReference>
<dbReference type="RefSeq" id="WP_280141573.1">
    <property type="nucleotide sequence ID" value="NZ_FNLM01000036.1"/>
</dbReference>